<protein>
    <recommendedName>
        <fullName evidence="2">Methyltransferase domain-containing protein</fullName>
    </recommendedName>
</protein>
<evidence type="ECO:0000313" key="1">
    <source>
        <dbReference type="EMBL" id="CAA9560746.1"/>
    </source>
</evidence>
<proteinExistence type="predicted"/>
<evidence type="ECO:0008006" key="2">
    <source>
        <dbReference type="Google" id="ProtNLM"/>
    </source>
</evidence>
<dbReference type="Gene3D" id="3.40.50.150">
    <property type="entry name" value="Vaccinia Virus protein VP39"/>
    <property type="match status" value="1"/>
</dbReference>
<dbReference type="Pfam" id="PF01209">
    <property type="entry name" value="Ubie_methyltran"/>
    <property type="match status" value="1"/>
</dbReference>
<gene>
    <name evidence="1" type="ORF">AVDCRST_MAG59-2560</name>
</gene>
<dbReference type="AlphaFoldDB" id="A0A6J4UX24"/>
<dbReference type="EMBL" id="CADCWF010000159">
    <property type="protein sequence ID" value="CAA9560746.1"/>
    <property type="molecule type" value="Genomic_DNA"/>
</dbReference>
<dbReference type="InterPro" id="IPR029063">
    <property type="entry name" value="SAM-dependent_MTases_sf"/>
</dbReference>
<dbReference type="CDD" id="cd02440">
    <property type="entry name" value="AdoMet_MTases"/>
    <property type="match status" value="1"/>
</dbReference>
<name>A0A6J4UX24_9BACT</name>
<dbReference type="SUPFAM" id="SSF53335">
    <property type="entry name" value="S-adenosyl-L-methionine-dependent methyltransferases"/>
    <property type="match status" value="1"/>
</dbReference>
<dbReference type="GO" id="GO:0008168">
    <property type="term" value="F:methyltransferase activity"/>
    <property type="evidence" value="ECO:0007669"/>
    <property type="project" value="TreeGrafter"/>
</dbReference>
<dbReference type="PANTHER" id="PTHR43591:SF24">
    <property type="entry name" value="2-METHOXY-6-POLYPRENYL-1,4-BENZOQUINOL METHYLASE, MITOCHONDRIAL"/>
    <property type="match status" value="1"/>
</dbReference>
<dbReference type="PANTHER" id="PTHR43591">
    <property type="entry name" value="METHYLTRANSFERASE"/>
    <property type="match status" value="1"/>
</dbReference>
<reference evidence="1" key="1">
    <citation type="submission" date="2020-02" db="EMBL/GenBank/DDBJ databases">
        <authorList>
            <person name="Meier V. D."/>
        </authorList>
    </citation>
    <scope>NUCLEOTIDE SEQUENCE</scope>
    <source>
        <strain evidence="1">AVDCRST_MAG59</strain>
    </source>
</reference>
<accession>A0A6J4UX24</accession>
<sequence length="279" mass="29792">MAETAPDRSRIAAEWADRAASYASYAVPKNRPFARRLVRLVAPTAGERVIDIATGPGVVAIEAAAAMGDGGSVLATDLSSEWQLFVVGAAREAGVTGVTFQAMPAEALTPGDASFDVAFCQFGLMFVPDPLLALQEMQRVLRPGGRLGIAVWSTPDRVGHFVAQRALMAALPPPDAPLGPSPTSLGEPDLIESLVAGAGFVEVAAERFTSAHEIDSPDHEWSRLVSERRFADQLERLDAARVQKIRRTVVAALEERRTDGVIRLESEAILVTGRRTAQA</sequence>
<organism evidence="1">
    <name type="scientific">uncultured Thermomicrobiales bacterium</name>
    <dbReference type="NCBI Taxonomy" id="1645740"/>
    <lineage>
        <taxon>Bacteria</taxon>
        <taxon>Pseudomonadati</taxon>
        <taxon>Thermomicrobiota</taxon>
        <taxon>Thermomicrobia</taxon>
        <taxon>Thermomicrobiales</taxon>
        <taxon>environmental samples</taxon>
    </lineage>
</organism>